<evidence type="ECO:0000313" key="3">
    <source>
        <dbReference type="Proteomes" id="UP000799437"/>
    </source>
</evidence>
<feature type="region of interest" description="Disordered" evidence="1">
    <location>
        <begin position="1"/>
        <end position="136"/>
    </location>
</feature>
<dbReference type="InterPro" id="IPR019626">
    <property type="entry name" value="Stress-induced_KGG_rpt"/>
</dbReference>
<proteinExistence type="predicted"/>
<dbReference type="Pfam" id="PF10685">
    <property type="entry name" value="KGG"/>
    <property type="match status" value="1"/>
</dbReference>
<dbReference type="AlphaFoldDB" id="A0A6A6W941"/>
<dbReference type="Proteomes" id="UP000799437">
    <property type="component" value="Unassembled WGS sequence"/>
</dbReference>
<dbReference type="GeneID" id="54485068"/>
<keyword evidence="3" id="KW-1185">Reference proteome</keyword>
<gene>
    <name evidence="2" type="ORF">EJ05DRAFT_476367</name>
</gene>
<dbReference type="PANTHER" id="PTHR36569">
    <property type="match status" value="1"/>
</dbReference>
<dbReference type="RefSeq" id="XP_033600558.1">
    <property type="nucleotide sequence ID" value="XM_033744014.1"/>
</dbReference>
<feature type="compositionally biased region" description="Basic and acidic residues" evidence="1">
    <location>
        <begin position="27"/>
        <end position="42"/>
    </location>
</feature>
<dbReference type="InterPro" id="IPR052590">
    <property type="entry name" value="Stress/Virulence-Domain"/>
</dbReference>
<name>A0A6A6W941_9PEZI</name>
<reference evidence="2" key="1">
    <citation type="journal article" date="2020" name="Stud. Mycol.">
        <title>101 Dothideomycetes genomes: a test case for predicting lifestyles and emergence of pathogens.</title>
        <authorList>
            <person name="Haridas S."/>
            <person name="Albert R."/>
            <person name="Binder M."/>
            <person name="Bloem J."/>
            <person name="Labutti K."/>
            <person name="Salamov A."/>
            <person name="Andreopoulos B."/>
            <person name="Baker S."/>
            <person name="Barry K."/>
            <person name="Bills G."/>
            <person name="Bluhm B."/>
            <person name="Cannon C."/>
            <person name="Castanera R."/>
            <person name="Culley D."/>
            <person name="Daum C."/>
            <person name="Ezra D."/>
            <person name="Gonzalez J."/>
            <person name="Henrissat B."/>
            <person name="Kuo A."/>
            <person name="Liang C."/>
            <person name="Lipzen A."/>
            <person name="Lutzoni F."/>
            <person name="Magnuson J."/>
            <person name="Mondo S."/>
            <person name="Nolan M."/>
            <person name="Ohm R."/>
            <person name="Pangilinan J."/>
            <person name="Park H.-J."/>
            <person name="Ramirez L."/>
            <person name="Alfaro M."/>
            <person name="Sun H."/>
            <person name="Tritt A."/>
            <person name="Yoshinaga Y."/>
            <person name="Zwiers L.-H."/>
            <person name="Turgeon B."/>
            <person name="Goodwin S."/>
            <person name="Spatafora J."/>
            <person name="Crous P."/>
            <person name="Grigoriev I."/>
        </authorList>
    </citation>
    <scope>NUCLEOTIDE SEQUENCE</scope>
    <source>
        <strain evidence="2">CBS 121739</strain>
    </source>
</reference>
<evidence type="ECO:0008006" key="4">
    <source>
        <dbReference type="Google" id="ProtNLM"/>
    </source>
</evidence>
<dbReference type="EMBL" id="ML996572">
    <property type="protein sequence ID" value="KAF2758107.1"/>
    <property type="molecule type" value="Genomic_DNA"/>
</dbReference>
<dbReference type="PANTHER" id="PTHR36569:SF5">
    <property type="entry name" value="CONIDIATION-SPECIFIC PROTEIN 10 (EUROFUNG)"/>
    <property type="match status" value="1"/>
</dbReference>
<dbReference type="OrthoDB" id="2137750at2759"/>
<protein>
    <recommendedName>
        <fullName evidence="4">Conidiation-specific protein 10</fullName>
    </recommendedName>
</protein>
<feature type="compositionally biased region" description="Basic and acidic residues" evidence="1">
    <location>
        <begin position="102"/>
        <end position="117"/>
    </location>
</feature>
<sequence>MADSNPANFANRPTEEVRAIASKGGKAAHEKAVERETGRRTDGTFVPGSDAAKEAGRKGGVIAQEHAHEQAHDSGRREDGTFKPGSEAAKEAGRKGGIIAQEHAHEAEDNGRREDGTFKPGSEAAKEAGHKGGLAH</sequence>
<feature type="compositionally biased region" description="Basic and acidic residues" evidence="1">
    <location>
        <begin position="65"/>
        <end position="81"/>
    </location>
</feature>
<organism evidence="2 3">
    <name type="scientific">Pseudovirgaria hyperparasitica</name>
    <dbReference type="NCBI Taxonomy" id="470096"/>
    <lineage>
        <taxon>Eukaryota</taxon>
        <taxon>Fungi</taxon>
        <taxon>Dikarya</taxon>
        <taxon>Ascomycota</taxon>
        <taxon>Pezizomycotina</taxon>
        <taxon>Dothideomycetes</taxon>
        <taxon>Dothideomycetes incertae sedis</taxon>
        <taxon>Acrospermales</taxon>
        <taxon>Acrospermaceae</taxon>
        <taxon>Pseudovirgaria</taxon>
    </lineage>
</organism>
<evidence type="ECO:0000256" key="1">
    <source>
        <dbReference type="SAM" id="MobiDB-lite"/>
    </source>
</evidence>
<accession>A0A6A6W941</accession>
<evidence type="ECO:0000313" key="2">
    <source>
        <dbReference type="EMBL" id="KAF2758107.1"/>
    </source>
</evidence>